<dbReference type="KEGG" id="tim:GMBLW1_24690"/>
<dbReference type="Gene3D" id="3.30.200.20">
    <property type="entry name" value="Phosphorylase Kinase, domain 1"/>
    <property type="match status" value="1"/>
</dbReference>
<dbReference type="AlphaFoldDB" id="A0A6C2YJN0"/>
<dbReference type="Pfam" id="PF00069">
    <property type="entry name" value="Pkinase"/>
    <property type="match status" value="1"/>
</dbReference>
<dbReference type="InterPro" id="IPR001680">
    <property type="entry name" value="WD40_rpt"/>
</dbReference>
<dbReference type="Proteomes" id="UP000464378">
    <property type="component" value="Chromosome"/>
</dbReference>
<keyword evidence="2" id="KW-0547">Nucleotide-binding</keyword>
<evidence type="ECO:0000313" key="8">
    <source>
        <dbReference type="Proteomes" id="UP000464378"/>
    </source>
</evidence>
<keyword evidence="8" id="KW-1185">Reference proteome</keyword>
<dbReference type="InterPro" id="IPR036322">
    <property type="entry name" value="WD40_repeat_dom_sf"/>
</dbReference>
<dbReference type="InterPro" id="IPR011009">
    <property type="entry name" value="Kinase-like_dom_sf"/>
</dbReference>
<keyword evidence="3 7" id="KW-0418">Kinase</keyword>
<dbReference type="InterPro" id="IPR000719">
    <property type="entry name" value="Prot_kinase_dom"/>
</dbReference>
<evidence type="ECO:0000313" key="7">
    <source>
        <dbReference type="EMBL" id="VIP01491.1"/>
    </source>
</evidence>
<sequence length="1114" mass="123364">MSNDPDPAKGPTSSPRATPDGTPMPRTAPALAEADSTWTMDPTNTPATPIPNLQLNRFTLLHKAGEGMFGEVYSALDPKLQRRVAIKIAKPHTLGTPDRVERFFREARACALLHHPNILPIFEVDQAGDRYYLVSPFIDGVPLCFLAEERPLRPIREIATLVLKLAEALHYAHCAGIIHRDVKPQNVMLDSRGEPLLMDFGLATRLAPGEERLTAAGTLLGTPAYIAPEQADGNSIAASDQYSLGCTLFELLTGRTLFDGSPTEQILAHQSTPPPRLSEFRTDCTRDLETIYLKCVAKSPTDRYATCGDLAADLRSFLANQPILARRQSSIDRLKLWSKRHPLSAKIASAALATIGLLVVVLGITTLQMLDADARARELRTKNDTAIRERTNAEQLAQAHAAAQRTSEYARLRSEAYGQLYLREFGWREKAMSRIAEASRIDTPDRNVVDLRAALLDCLGGTDFRELRTLEPDFYCRYLTFHPDGRSVLLAEGRTGVLDSSDLRIKIVDFRTGQLQRTLTFPGKVLGGFLSPRPEFCNGVAISPDGNWVAAHSRSNLLYLWDLRLPTNSPVVLNANAVPSGNYNLAFSPDNSTLIQACKIGSHGEIRCWDLATKSLIAKHHQPHCIGGMAVHPKTGEVICLGQANALTRLAPRTLTPIVTSDAQWQHHKVTEAFSCIPPSGNLLAVTANEFLEIYRPDTLTHTYTFRLRNSEASFYEARNSLAVSPNDRLIVCCDEFSQTVEVFDICLGQLVSRWRVGPGRVVPAFDPSGRFLAISSMDGTQLYEVLGQQEHRVVATGTTDVLAAAISPDGSQLATLLNNPGPYIGPTPELWSLDTPLRATRRFSGERLGTTSKEARVQFTANRNWLVSVTDAFRIYDSQSPPRVRVNQTRDNCPSVVLAPDDRLWLLLKAQVLSTDLQFTPALQESWYNLSAPLSGLGDMACGDVRQRWAAFGGVDGIVRLFSTTAKRPKANRLPVPNEIAFENRVRLDAIAISPEEEWIVAGSQSGHCHLISIERPDSVYHWQPHADHVEVILFLKQHQFLTAGKDRRMRCWQIVDGQPVELLSTHLDAEITSMSKSADGRFLTITCRGERGVHLWDLDQLNARLQEMNLTR</sequence>
<dbReference type="GO" id="GO:0004674">
    <property type="term" value="F:protein serine/threonine kinase activity"/>
    <property type="evidence" value="ECO:0007669"/>
    <property type="project" value="TreeGrafter"/>
</dbReference>
<proteinExistence type="predicted"/>
<protein>
    <recommendedName>
        <fullName evidence="6">Protein kinase domain-containing protein</fullName>
    </recommendedName>
</protein>
<feature type="region of interest" description="Disordered" evidence="5">
    <location>
        <begin position="1"/>
        <end position="28"/>
    </location>
</feature>
<feature type="domain" description="Protein kinase" evidence="6">
    <location>
        <begin position="58"/>
        <end position="318"/>
    </location>
</feature>
<evidence type="ECO:0000256" key="1">
    <source>
        <dbReference type="ARBA" id="ARBA00022679"/>
    </source>
</evidence>
<dbReference type="SUPFAM" id="SSF56112">
    <property type="entry name" value="Protein kinase-like (PK-like)"/>
    <property type="match status" value="1"/>
</dbReference>
<evidence type="ECO:0000256" key="4">
    <source>
        <dbReference type="ARBA" id="ARBA00022840"/>
    </source>
</evidence>
<keyword evidence="1" id="KW-0808">Transferase</keyword>
<evidence type="ECO:0000259" key="6">
    <source>
        <dbReference type="PROSITE" id="PS50011"/>
    </source>
</evidence>
<name>A0A6C2YJN0_9BACT</name>
<dbReference type="PANTHER" id="PTHR43289">
    <property type="entry name" value="MITOGEN-ACTIVATED PROTEIN KINASE KINASE KINASE 20-RELATED"/>
    <property type="match status" value="1"/>
</dbReference>
<dbReference type="SMART" id="SM00220">
    <property type="entry name" value="S_TKc"/>
    <property type="match status" value="1"/>
</dbReference>
<dbReference type="PROSITE" id="PS50011">
    <property type="entry name" value="PROTEIN_KINASE_DOM"/>
    <property type="match status" value="1"/>
</dbReference>
<evidence type="ECO:0000256" key="2">
    <source>
        <dbReference type="ARBA" id="ARBA00022741"/>
    </source>
</evidence>
<dbReference type="PANTHER" id="PTHR43289:SF6">
    <property type="entry name" value="SERINE_THREONINE-PROTEIN KINASE NEKL-3"/>
    <property type="match status" value="1"/>
</dbReference>
<reference evidence="7" key="1">
    <citation type="submission" date="2019-04" db="EMBL/GenBank/DDBJ databases">
        <authorList>
            <consortium name="Science for Life Laboratories"/>
        </authorList>
    </citation>
    <scope>NUCLEOTIDE SEQUENCE</scope>
    <source>
        <strain evidence="7">MBLW1</strain>
    </source>
</reference>
<accession>A0A6C2YJN0</accession>
<dbReference type="InterPro" id="IPR015943">
    <property type="entry name" value="WD40/YVTN_repeat-like_dom_sf"/>
</dbReference>
<dbReference type="Gene3D" id="2.130.10.10">
    <property type="entry name" value="YVTN repeat-like/Quinoprotein amine dehydrogenase"/>
    <property type="match status" value="3"/>
</dbReference>
<evidence type="ECO:0000256" key="3">
    <source>
        <dbReference type="ARBA" id="ARBA00022777"/>
    </source>
</evidence>
<dbReference type="GO" id="GO:0005524">
    <property type="term" value="F:ATP binding"/>
    <property type="evidence" value="ECO:0007669"/>
    <property type="project" value="UniProtKB-KW"/>
</dbReference>
<gene>
    <name evidence="7" type="ORF">GMBLW1_24690</name>
</gene>
<dbReference type="EMBL" id="LR586016">
    <property type="protein sequence ID" value="VIP01491.1"/>
    <property type="molecule type" value="Genomic_DNA"/>
</dbReference>
<dbReference type="CDD" id="cd14014">
    <property type="entry name" value="STKc_PknB_like"/>
    <property type="match status" value="1"/>
</dbReference>
<dbReference type="Gene3D" id="1.10.510.10">
    <property type="entry name" value="Transferase(Phosphotransferase) domain 1"/>
    <property type="match status" value="1"/>
</dbReference>
<dbReference type="SUPFAM" id="SSF50978">
    <property type="entry name" value="WD40 repeat-like"/>
    <property type="match status" value="1"/>
</dbReference>
<dbReference type="EMBL" id="LR593887">
    <property type="protein sequence ID" value="VTR98565.1"/>
    <property type="molecule type" value="Genomic_DNA"/>
</dbReference>
<dbReference type="SMART" id="SM00320">
    <property type="entry name" value="WD40"/>
    <property type="match status" value="8"/>
</dbReference>
<dbReference type="PROSITE" id="PS00108">
    <property type="entry name" value="PROTEIN_KINASE_ST"/>
    <property type="match status" value="1"/>
</dbReference>
<dbReference type="InParanoid" id="A0A6C2YJN0"/>
<dbReference type="SUPFAM" id="SSF50998">
    <property type="entry name" value="Quinoprotein alcohol dehydrogenase-like"/>
    <property type="match status" value="1"/>
</dbReference>
<evidence type="ECO:0000256" key="5">
    <source>
        <dbReference type="SAM" id="MobiDB-lite"/>
    </source>
</evidence>
<organism evidence="7">
    <name type="scientific">Tuwongella immobilis</name>
    <dbReference type="NCBI Taxonomy" id="692036"/>
    <lineage>
        <taxon>Bacteria</taxon>
        <taxon>Pseudomonadati</taxon>
        <taxon>Planctomycetota</taxon>
        <taxon>Planctomycetia</taxon>
        <taxon>Gemmatales</taxon>
        <taxon>Gemmataceae</taxon>
        <taxon>Tuwongella</taxon>
    </lineage>
</organism>
<keyword evidence="4" id="KW-0067">ATP-binding</keyword>
<dbReference type="InterPro" id="IPR008271">
    <property type="entry name" value="Ser/Thr_kinase_AS"/>
</dbReference>
<dbReference type="Pfam" id="PF00400">
    <property type="entry name" value="WD40"/>
    <property type="match status" value="2"/>
</dbReference>
<dbReference type="InterPro" id="IPR011047">
    <property type="entry name" value="Quinoprotein_ADH-like_sf"/>
</dbReference>